<dbReference type="Proteomes" id="UP001501721">
    <property type="component" value="Unassembled WGS sequence"/>
</dbReference>
<protein>
    <submittedName>
        <fullName evidence="2">Uncharacterized protein</fullName>
    </submittedName>
</protein>
<feature type="region of interest" description="Disordered" evidence="1">
    <location>
        <begin position="65"/>
        <end position="100"/>
    </location>
</feature>
<gene>
    <name evidence="2" type="ORF">GCM10010422_73480</name>
</gene>
<sequence length="100" mass="10466">MTAGAAGARPAVHGLLRGPPRYPYTAEGADVRRAAAGADRPDGLPERGRGATWWYVATVRWPGVSGSGGSRAATRAPVAGTTTRRRFRTVRHEQAPGGES</sequence>
<reference evidence="3" key="1">
    <citation type="journal article" date="2019" name="Int. J. Syst. Evol. Microbiol.">
        <title>The Global Catalogue of Microorganisms (GCM) 10K type strain sequencing project: providing services to taxonomists for standard genome sequencing and annotation.</title>
        <authorList>
            <consortium name="The Broad Institute Genomics Platform"/>
            <consortium name="The Broad Institute Genome Sequencing Center for Infectious Disease"/>
            <person name="Wu L."/>
            <person name="Ma J."/>
        </authorList>
    </citation>
    <scope>NUCLEOTIDE SEQUENCE [LARGE SCALE GENOMIC DNA]</scope>
    <source>
        <strain evidence="3">JCM 6923</strain>
    </source>
</reference>
<name>A0ABP6A5E5_9ACTN</name>
<dbReference type="EMBL" id="BAAATL010000050">
    <property type="protein sequence ID" value="GAA2510924.1"/>
    <property type="molecule type" value="Genomic_DNA"/>
</dbReference>
<feature type="region of interest" description="Disordered" evidence="1">
    <location>
        <begin position="1"/>
        <end position="20"/>
    </location>
</feature>
<evidence type="ECO:0000313" key="3">
    <source>
        <dbReference type="Proteomes" id="UP001501721"/>
    </source>
</evidence>
<evidence type="ECO:0000313" key="2">
    <source>
        <dbReference type="EMBL" id="GAA2510924.1"/>
    </source>
</evidence>
<comment type="caution">
    <text evidence="2">The sequence shown here is derived from an EMBL/GenBank/DDBJ whole genome shotgun (WGS) entry which is preliminary data.</text>
</comment>
<accession>A0ABP6A5E5</accession>
<evidence type="ECO:0000256" key="1">
    <source>
        <dbReference type="SAM" id="MobiDB-lite"/>
    </source>
</evidence>
<keyword evidence="3" id="KW-1185">Reference proteome</keyword>
<proteinExistence type="predicted"/>
<organism evidence="2 3">
    <name type="scientific">Streptomyces graminearus</name>
    <dbReference type="NCBI Taxonomy" id="284030"/>
    <lineage>
        <taxon>Bacteria</taxon>
        <taxon>Bacillati</taxon>
        <taxon>Actinomycetota</taxon>
        <taxon>Actinomycetes</taxon>
        <taxon>Kitasatosporales</taxon>
        <taxon>Streptomycetaceae</taxon>
        <taxon>Streptomyces</taxon>
    </lineage>
</organism>